<gene>
    <name evidence="5" type="primary">LOC109463749</name>
</gene>
<dbReference type="KEGG" id="bbel:109463749"/>
<accession>A0A6P4XHZ7</accession>
<dbReference type="PANTHER" id="PTHR34605:SF5">
    <property type="entry name" value="INTEGRASE_RECOMBINASE XERD HOMOLOG"/>
    <property type="match status" value="1"/>
</dbReference>
<keyword evidence="3" id="KW-0175">Coiled coil</keyword>
<proteinExistence type="predicted"/>
<dbReference type="Proteomes" id="UP000515135">
    <property type="component" value="Unplaced"/>
</dbReference>
<keyword evidence="1" id="KW-0238">DNA-binding</keyword>
<evidence type="ECO:0000256" key="3">
    <source>
        <dbReference type="SAM" id="Coils"/>
    </source>
</evidence>
<dbReference type="OrthoDB" id="6771932at2759"/>
<dbReference type="SUPFAM" id="SSF47823">
    <property type="entry name" value="lambda integrase-like, N-terminal domain"/>
    <property type="match status" value="1"/>
</dbReference>
<feature type="coiled-coil region" evidence="3">
    <location>
        <begin position="18"/>
        <end position="47"/>
    </location>
</feature>
<dbReference type="InterPro" id="IPR052925">
    <property type="entry name" value="Phage_Integrase-like_Recomb"/>
</dbReference>
<sequence length="424" mass="46534">MALSSFTAASSRRSLSRKAELEAAIRDAELRHEVQELEKKLQRLTTASPYPPTIPGTGSSAGVAALLGDADVTLDQLRKDSQLLTKVDEKLAHLDGASVTKPPPSKGLAAQLAALDRDVVGAKQSAFAEGTYKNLKTQWRAYLLFCEHFRLTALPAKTRTLARYAQFLSRSLKCVNSIKIYLHGVRLLHLFQGLTPPPAGAFDLRLVLSSLQRHSTHVPQQKLPITPAILLQIHGHLDVTRPLHATLWAAFCVAFFGLLRKSNLVPKSSAAFDTDKHLTRQSFHASEGGLVLHITWSKTLQFKQKVLRLPLPVIPGHPLCPTQAYLNMCRLLPAPPHAPAFLIPSRAGVLVTLTHDTLVTHLKTLLHTAGFPAARFSGHSFRRGGATYAWHCGADPATIKLLGDWSSDAYERYLDSSLEQPVRN</sequence>
<evidence type="ECO:0000256" key="2">
    <source>
        <dbReference type="ARBA" id="ARBA00023172"/>
    </source>
</evidence>
<dbReference type="GeneID" id="109463749"/>
<dbReference type="PANTHER" id="PTHR34605">
    <property type="entry name" value="PHAGE_INTEGRASE DOMAIN-CONTAINING PROTEIN"/>
    <property type="match status" value="1"/>
</dbReference>
<name>A0A6P4XHZ7_BRABE</name>
<dbReference type="GO" id="GO:0006310">
    <property type="term" value="P:DNA recombination"/>
    <property type="evidence" value="ECO:0007669"/>
    <property type="project" value="UniProtKB-KW"/>
</dbReference>
<dbReference type="Gene3D" id="1.10.443.10">
    <property type="entry name" value="Intergrase catalytic core"/>
    <property type="match status" value="1"/>
</dbReference>
<dbReference type="InterPro" id="IPR011010">
    <property type="entry name" value="DNA_brk_join_enz"/>
</dbReference>
<dbReference type="Gene3D" id="1.10.150.130">
    <property type="match status" value="1"/>
</dbReference>
<dbReference type="RefSeq" id="XP_019616155.1">
    <property type="nucleotide sequence ID" value="XM_019760596.1"/>
</dbReference>
<reference evidence="5" key="1">
    <citation type="submission" date="2025-08" db="UniProtKB">
        <authorList>
            <consortium name="RefSeq"/>
        </authorList>
    </citation>
    <scope>IDENTIFICATION</scope>
    <source>
        <tissue evidence="5">Gonad</tissue>
    </source>
</reference>
<evidence type="ECO:0000313" key="5">
    <source>
        <dbReference type="RefSeq" id="XP_019616155.1"/>
    </source>
</evidence>
<dbReference type="InterPro" id="IPR010998">
    <property type="entry name" value="Integrase_recombinase_N"/>
</dbReference>
<evidence type="ECO:0000256" key="1">
    <source>
        <dbReference type="ARBA" id="ARBA00023125"/>
    </source>
</evidence>
<dbReference type="AlphaFoldDB" id="A0A6P4XHZ7"/>
<dbReference type="InterPro" id="IPR013762">
    <property type="entry name" value="Integrase-like_cat_sf"/>
</dbReference>
<keyword evidence="4" id="KW-1185">Reference proteome</keyword>
<dbReference type="GO" id="GO:0003677">
    <property type="term" value="F:DNA binding"/>
    <property type="evidence" value="ECO:0007669"/>
    <property type="project" value="UniProtKB-KW"/>
</dbReference>
<evidence type="ECO:0000313" key="4">
    <source>
        <dbReference type="Proteomes" id="UP000515135"/>
    </source>
</evidence>
<organism evidence="4 5">
    <name type="scientific">Branchiostoma belcheri</name>
    <name type="common">Amphioxus</name>
    <dbReference type="NCBI Taxonomy" id="7741"/>
    <lineage>
        <taxon>Eukaryota</taxon>
        <taxon>Metazoa</taxon>
        <taxon>Chordata</taxon>
        <taxon>Cephalochordata</taxon>
        <taxon>Leptocardii</taxon>
        <taxon>Amphioxiformes</taxon>
        <taxon>Branchiostomatidae</taxon>
        <taxon>Branchiostoma</taxon>
    </lineage>
</organism>
<dbReference type="SUPFAM" id="SSF56349">
    <property type="entry name" value="DNA breaking-rejoining enzymes"/>
    <property type="match status" value="1"/>
</dbReference>
<keyword evidence="2" id="KW-0233">DNA recombination</keyword>
<dbReference type="GO" id="GO:0015074">
    <property type="term" value="P:DNA integration"/>
    <property type="evidence" value="ECO:0007669"/>
    <property type="project" value="InterPro"/>
</dbReference>
<protein>
    <submittedName>
        <fullName evidence="5">Uncharacterized protein LOC109463749</fullName>
    </submittedName>
</protein>